<reference evidence="7" key="1">
    <citation type="submission" date="2022-10" db="EMBL/GenBank/DDBJ databases">
        <title>Culturing micro-colonial fungi from biological soil crusts in the Mojave desert and describing Neophaeococcomyces mojavensis, and introducing the new genera and species Taxawa tesnikishii.</title>
        <authorList>
            <person name="Kurbessoian T."/>
            <person name="Stajich J.E."/>
        </authorList>
    </citation>
    <scope>NUCLEOTIDE SEQUENCE</scope>
    <source>
        <strain evidence="7">TK_41</strain>
    </source>
</reference>
<gene>
    <name evidence="7" type="ORF">H2200_012786</name>
</gene>
<sequence length="495" mass="54853">MGSLIWERLSQRIWHIVHPRATWRYILCVGLATFVVFRGLSTSSPLMSSNLPQYTGPYNVGTIDVEVPVETRSINNATFREGGHAAFKLETVLFTLYYPATKGAVSSKPHHLWVPKPLSITGQGYARFAHISNFVTDSLFTFGLWGLVGGTKIPAHVDVPLHGSPDFHNEPLTTEDGFPVMIFSHGMASTRTDYTQYVGELASRGFIVAAIEHRDGSGPGTQITIQRKRRSLLHFNVGHLTAESGLDSDTFREAQLDFRQAEVEETVRVLNQINRGQGKEVLMSNSRKEGQSLHQWGGRLAMNNATIGGHSFGATLALQTLKDGPSKALPFQGAVVLDPGKQSGPLNHDVRVPTLILHSNSWSKQHSVFFGRPHFDVVKEVVQGILRKGKDAWFMTSLGTSHPSVTDAPLIEPWLLSFTTGATIDVHEGVHQYVQVTERFLRFQQTGAKEGILSECVTYPEYKVVDEHRPDSGRLPEVFRKYWQIHAAPCGGEAL</sequence>
<dbReference type="SUPFAM" id="SSF53474">
    <property type="entry name" value="alpha/beta-Hydrolases"/>
    <property type="match status" value="1"/>
</dbReference>
<evidence type="ECO:0000256" key="3">
    <source>
        <dbReference type="ARBA" id="ARBA00023098"/>
    </source>
</evidence>
<keyword evidence="6" id="KW-1133">Transmembrane helix</keyword>
<dbReference type="InterPro" id="IPR029058">
    <property type="entry name" value="AB_hydrolase_fold"/>
</dbReference>
<dbReference type="Gene3D" id="3.40.50.1820">
    <property type="entry name" value="alpha/beta hydrolase"/>
    <property type="match status" value="1"/>
</dbReference>
<dbReference type="GO" id="GO:0003847">
    <property type="term" value="F:1-alkyl-2-acetylglycerophosphocholine esterase activity"/>
    <property type="evidence" value="ECO:0007669"/>
    <property type="project" value="UniProtKB-UniRule"/>
</dbReference>
<evidence type="ECO:0000256" key="6">
    <source>
        <dbReference type="SAM" id="Phobius"/>
    </source>
</evidence>
<evidence type="ECO:0000256" key="4">
    <source>
        <dbReference type="PIRNR" id="PIRNR018169"/>
    </source>
</evidence>
<keyword evidence="8" id="KW-1185">Reference proteome</keyword>
<evidence type="ECO:0000313" key="7">
    <source>
        <dbReference type="EMBL" id="KAJ9602593.1"/>
    </source>
</evidence>
<organism evidence="7 8">
    <name type="scientific">Cladophialophora chaetospira</name>
    <dbReference type="NCBI Taxonomy" id="386627"/>
    <lineage>
        <taxon>Eukaryota</taxon>
        <taxon>Fungi</taxon>
        <taxon>Dikarya</taxon>
        <taxon>Ascomycota</taxon>
        <taxon>Pezizomycotina</taxon>
        <taxon>Eurotiomycetes</taxon>
        <taxon>Chaetothyriomycetidae</taxon>
        <taxon>Chaetothyriales</taxon>
        <taxon>Herpotrichiellaceae</taxon>
        <taxon>Cladophialophora</taxon>
    </lineage>
</organism>
<evidence type="ECO:0000256" key="1">
    <source>
        <dbReference type="ARBA" id="ARBA00022801"/>
    </source>
</evidence>
<dbReference type="InterPro" id="IPR016715">
    <property type="entry name" value="PAF_acetylhydro_eukaryote"/>
</dbReference>
<dbReference type="EC" id="3.1.1.47" evidence="4"/>
<dbReference type="AlphaFoldDB" id="A0AA38WWS8"/>
<comment type="caution">
    <text evidence="7">The sequence shown here is derived from an EMBL/GenBank/DDBJ whole genome shotgun (WGS) entry which is preliminary data.</text>
</comment>
<accession>A0AA38WWS8</accession>
<keyword evidence="3 4" id="KW-0443">Lipid metabolism</keyword>
<dbReference type="PANTHER" id="PTHR10272:SF11">
    <property type="entry name" value="PHOSPHOLIPASE-RELATED"/>
    <property type="match status" value="1"/>
</dbReference>
<dbReference type="EMBL" id="JAPDRK010000025">
    <property type="protein sequence ID" value="KAJ9602593.1"/>
    <property type="molecule type" value="Genomic_DNA"/>
</dbReference>
<feature type="active site" description="Charge relay system" evidence="5">
    <location>
        <position position="338"/>
    </location>
</feature>
<comment type="similarity">
    <text evidence="4">Belongs to the serine esterase family.</text>
</comment>
<keyword evidence="6" id="KW-0812">Transmembrane</keyword>
<dbReference type="GO" id="GO:0016042">
    <property type="term" value="P:lipid catabolic process"/>
    <property type="evidence" value="ECO:0007669"/>
    <property type="project" value="UniProtKB-KW"/>
</dbReference>
<dbReference type="PIRSF" id="PIRSF018169">
    <property type="entry name" value="PAF_acetylhydrolase"/>
    <property type="match status" value="1"/>
</dbReference>
<name>A0AA38WWS8_9EURO</name>
<proteinExistence type="inferred from homology"/>
<keyword evidence="1 4" id="KW-0378">Hydrolase</keyword>
<evidence type="ECO:0000313" key="8">
    <source>
        <dbReference type="Proteomes" id="UP001172673"/>
    </source>
</evidence>
<keyword evidence="2 4" id="KW-0442">Lipid degradation</keyword>
<comment type="catalytic activity">
    <reaction evidence="4">
        <text>a 1-O-alkyl-2-acetyl-sn-glycero-3-phosphocholine + H2O = a 1-O-alkyl-sn-glycero-3-phosphocholine + acetate + H(+)</text>
        <dbReference type="Rhea" id="RHEA:17777"/>
        <dbReference type="ChEBI" id="CHEBI:15377"/>
        <dbReference type="ChEBI" id="CHEBI:15378"/>
        <dbReference type="ChEBI" id="CHEBI:30089"/>
        <dbReference type="ChEBI" id="CHEBI:30909"/>
        <dbReference type="ChEBI" id="CHEBI:36707"/>
        <dbReference type="EC" id="3.1.1.47"/>
    </reaction>
</comment>
<feature type="active site" description="Charge relay system" evidence="5">
    <location>
        <position position="402"/>
    </location>
</feature>
<dbReference type="PANTHER" id="PTHR10272">
    <property type="entry name" value="PLATELET-ACTIVATING FACTOR ACETYLHYDROLASE"/>
    <property type="match status" value="1"/>
</dbReference>
<dbReference type="Proteomes" id="UP001172673">
    <property type="component" value="Unassembled WGS sequence"/>
</dbReference>
<feature type="transmembrane region" description="Helical" evidence="6">
    <location>
        <begin position="21"/>
        <end position="40"/>
    </location>
</feature>
<feature type="active site" description="Nucleophile" evidence="5">
    <location>
        <position position="311"/>
    </location>
</feature>
<protein>
    <recommendedName>
        <fullName evidence="4">Putative phospholipase</fullName>
        <ecNumber evidence="4">3.1.1.47</ecNumber>
    </recommendedName>
</protein>
<dbReference type="Pfam" id="PF03403">
    <property type="entry name" value="PAF-AH_p_II"/>
    <property type="match status" value="1"/>
</dbReference>
<keyword evidence="6" id="KW-0472">Membrane</keyword>
<evidence type="ECO:0000256" key="5">
    <source>
        <dbReference type="PIRSR" id="PIRSR018169-1"/>
    </source>
</evidence>
<evidence type="ECO:0000256" key="2">
    <source>
        <dbReference type="ARBA" id="ARBA00022963"/>
    </source>
</evidence>